<dbReference type="KEGG" id="tso:IZ6_29180"/>
<reference evidence="3 4" key="1">
    <citation type="submission" date="2020-08" db="EMBL/GenBank/DDBJ databases">
        <title>Genome sequence of Rhizobiales bacterium strain IZ6.</title>
        <authorList>
            <person name="Nakai R."/>
            <person name="Naganuma T."/>
        </authorList>
    </citation>
    <scope>NUCLEOTIDE SEQUENCE [LARGE SCALE GENOMIC DNA]</scope>
    <source>
        <strain evidence="3 4">IZ6</strain>
    </source>
</reference>
<keyword evidence="4" id="KW-1185">Reference proteome</keyword>
<dbReference type="Pfam" id="PF13439">
    <property type="entry name" value="Glyco_transf_4"/>
    <property type="match status" value="1"/>
</dbReference>
<name>A0A6S6QLG1_9HYPH</name>
<dbReference type="CDD" id="cd03802">
    <property type="entry name" value="GT4_AviGT4-like"/>
    <property type="match status" value="1"/>
</dbReference>
<evidence type="ECO:0000259" key="1">
    <source>
        <dbReference type="Pfam" id="PF00534"/>
    </source>
</evidence>
<gene>
    <name evidence="3" type="ORF">IZ6_29180</name>
</gene>
<dbReference type="RefSeq" id="WP_222875777.1">
    <property type="nucleotide sequence ID" value="NZ_AP023361.1"/>
</dbReference>
<dbReference type="InterPro" id="IPR028098">
    <property type="entry name" value="Glyco_trans_4-like_N"/>
</dbReference>
<protein>
    <submittedName>
        <fullName evidence="3">Glycosyl transferase</fullName>
    </submittedName>
</protein>
<dbReference type="PANTHER" id="PTHR12526">
    <property type="entry name" value="GLYCOSYLTRANSFERASE"/>
    <property type="match status" value="1"/>
</dbReference>
<dbReference type="GO" id="GO:0016757">
    <property type="term" value="F:glycosyltransferase activity"/>
    <property type="evidence" value="ECO:0007669"/>
    <property type="project" value="InterPro"/>
</dbReference>
<evidence type="ECO:0000313" key="3">
    <source>
        <dbReference type="EMBL" id="BCJ92183.1"/>
    </source>
</evidence>
<evidence type="ECO:0000259" key="2">
    <source>
        <dbReference type="Pfam" id="PF13439"/>
    </source>
</evidence>
<dbReference type="SUPFAM" id="SSF53756">
    <property type="entry name" value="UDP-Glycosyltransferase/glycogen phosphorylase"/>
    <property type="match status" value="1"/>
</dbReference>
<accession>A0A6S6QLG1</accession>
<dbReference type="Pfam" id="PF00534">
    <property type="entry name" value="Glycos_transf_1"/>
    <property type="match status" value="1"/>
</dbReference>
<dbReference type="PANTHER" id="PTHR12526:SF595">
    <property type="entry name" value="BLL5217 PROTEIN"/>
    <property type="match status" value="1"/>
</dbReference>
<dbReference type="Gene3D" id="3.40.50.2000">
    <property type="entry name" value="Glycogen Phosphorylase B"/>
    <property type="match status" value="2"/>
</dbReference>
<proteinExistence type="predicted"/>
<sequence length="371" mass="40871">MRIAQIAPLYESCPPQLYGGTERVVSYLTEELVRLGHDVTLFASGDSQTKARLVPGCKRALRLDASVTDPLAYHMIMMGRVLQQAEEFDILHFHTDYLHYPAFASGPHPIVTTLHGRQDLPDLPAVYREFCDTPLVSISNDQRKPLPRAHWIKTIHHGLPKDLLPYGKGDGGYLAFIGRVSPEKRLDRAIEIACAAGIPLKVAAKIDKADTKYYHDVIEPMLCDGVEFIGEINEVQKRDFLGRASALLFPIDWPEPFGLVMIEAMACGTPVLAFNCGSVTEVLENGVTGVVVDSMDAAHAALPEVLALDRKRVRAEFDRRFTAERMARDYLQLYENLTHTAAPLAKPFVKGAGELYPALDLAAAARAAAAV</sequence>
<evidence type="ECO:0000313" key="4">
    <source>
        <dbReference type="Proteomes" id="UP000515317"/>
    </source>
</evidence>
<dbReference type="Proteomes" id="UP000515317">
    <property type="component" value="Chromosome"/>
</dbReference>
<dbReference type="InterPro" id="IPR001296">
    <property type="entry name" value="Glyco_trans_1"/>
</dbReference>
<organism evidence="3 4">
    <name type="scientific">Terrihabitans soli</name>
    <dbReference type="NCBI Taxonomy" id="708113"/>
    <lineage>
        <taxon>Bacteria</taxon>
        <taxon>Pseudomonadati</taxon>
        <taxon>Pseudomonadota</taxon>
        <taxon>Alphaproteobacteria</taxon>
        <taxon>Hyphomicrobiales</taxon>
        <taxon>Terrihabitans</taxon>
    </lineage>
</organism>
<dbReference type="EMBL" id="AP023361">
    <property type="protein sequence ID" value="BCJ92183.1"/>
    <property type="molecule type" value="Genomic_DNA"/>
</dbReference>
<feature type="domain" description="Glycosyl transferase family 1" evidence="1">
    <location>
        <begin position="171"/>
        <end position="313"/>
    </location>
</feature>
<dbReference type="AlphaFoldDB" id="A0A6S6QLG1"/>
<keyword evidence="3" id="KW-0808">Transferase</keyword>
<feature type="domain" description="Glycosyltransferase subfamily 4-like N-terminal" evidence="2">
    <location>
        <begin position="18"/>
        <end position="119"/>
    </location>
</feature>